<evidence type="ECO:0000313" key="9">
    <source>
        <dbReference type="Proteomes" id="UP000014500"/>
    </source>
</evidence>
<organism evidence="8 9">
    <name type="scientific">Strigamia maritima</name>
    <name type="common">European centipede</name>
    <name type="synonym">Geophilus maritimus</name>
    <dbReference type="NCBI Taxonomy" id="126957"/>
    <lineage>
        <taxon>Eukaryota</taxon>
        <taxon>Metazoa</taxon>
        <taxon>Ecdysozoa</taxon>
        <taxon>Arthropoda</taxon>
        <taxon>Myriapoda</taxon>
        <taxon>Chilopoda</taxon>
        <taxon>Pleurostigmophora</taxon>
        <taxon>Geophilomorpha</taxon>
        <taxon>Linotaeniidae</taxon>
        <taxon>Strigamia</taxon>
    </lineage>
</organism>
<dbReference type="AlphaFoldDB" id="T1IQI2"/>
<evidence type="ECO:0000313" key="8">
    <source>
        <dbReference type="EnsemblMetazoa" id="SMAR003301-PA"/>
    </source>
</evidence>
<dbReference type="GO" id="GO:0005762">
    <property type="term" value="C:mitochondrial large ribosomal subunit"/>
    <property type="evidence" value="ECO:0007669"/>
    <property type="project" value="TreeGrafter"/>
</dbReference>
<dbReference type="Gene3D" id="3.40.30.10">
    <property type="entry name" value="Glutaredoxin"/>
    <property type="match status" value="1"/>
</dbReference>
<keyword evidence="9" id="KW-1185">Reference proteome</keyword>
<dbReference type="InterPro" id="IPR007741">
    <property type="entry name" value="Ribosomal_mL43/mS25/NADH_DH"/>
</dbReference>
<evidence type="ECO:0000256" key="6">
    <source>
        <dbReference type="ARBA" id="ARBA00035188"/>
    </source>
</evidence>
<evidence type="ECO:0000256" key="1">
    <source>
        <dbReference type="ARBA" id="ARBA00004173"/>
    </source>
</evidence>
<evidence type="ECO:0000259" key="7">
    <source>
        <dbReference type="SMART" id="SM00916"/>
    </source>
</evidence>
<dbReference type="EnsemblMetazoa" id="SMAR003301-RA">
    <property type="protein sequence ID" value="SMAR003301-PA"/>
    <property type="gene ID" value="SMAR003301"/>
</dbReference>
<dbReference type="PANTHER" id="PTHR21396">
    <property type="entry name" value="39S RIBOSOMAL PROTEIN L43"/>
    <property type="match status" value="1"/>
</dbReference>
<dbReference type="SMART" id="SM00916">
    <property type="entry name" value="L51_S25_CI-B8"/>
    <property type="match status" value="1"/>
</dbReference>
<feature type="domain" description="Ribosomal protein/NADH dehydrogenase" evidence="7">
    <location>
        <begin position="46"/>
        <end position="119"/>
    </location>
</feature>
<dbReference type="PANTHER" id="PTHR21396:SF2">
    <property type="entry name" value="LARGE RIBOSOMAL SUBUNIT PROTEIN ML43"/>
    <property type="match status" value="1"/>
</dbReference>
<dbReference type="Pfam" id="PF05047">
    <property type="entry name" value="L51_S25_CI-B8"/>
    <property type="match status" value="1"/>
</dbReference>
<keyword evidence="5" id="KW-0687">Ribonucleoprotein</keyword>
<dbReference type="InterPro" id="IPR039927">
    <property type="entry name" value="Ribosomal_mL43"/>
</dbReference>
<dbReference type="OMA" id="ISKWIDL"/>
<dbReference type="InterPro" id="IPR036249">
    <property type="entry name" value="Thioredoxin-like_sf"/>
</dbReference>
<dbReference type="eggNOG" id="KOG3445">
    <property type="taxonomic scope" value="Eukaryota"/>
</dbReference>
<comment type="subcellular location">
    <subcellularLocation>
        <location evidence="1">Mitochondrion</location>
    </subcellularLocation>
</comment>
<reference evidence="9" key="1">
    <citation type="submission" date="2011-05" db="EMBL/GenBank/DDBJ databases">
        <authorList>
            <person name="Richards S.R."/>
            <person name="Qu J."/>
            <person name="Jiang H."/>
            <person name="Jhangiani S.N."/>
            <person name="Agravi P."/>
            <person name="Goodspeed R."/>
            <person name="Gross S."/>
            <person name="Mandapat C."/>
            <person name="Jackson L."/>
            <person name="Mathew T."/>
            <person name="Pu L."/>
            <person name="Thornton R."/>
            <person name="Saada N."/>
            <person name="Wilczek-Boney K.B."/>
            <person name="Lee S."/>
            <person name="Kovar C."/>
            <person name="Wu Y."/>
            <person name="Scherer S.E."/>
            <person name="Worley K.C."/>
            <person name="Muzny D.M."/>
            <person name="Gibbs R."/>
        </authorList>
    </citation>
    <scope>NUCLEOTIDE SEQUENCE</scope>
    <source>
        <strain evidence="9">Brora</strain>
    </source>
</reference>
<keyword evidence="4" id="KW-0496">Mitochondrion</keyword>
<protein>
    <recommendedName>
        <fullName evidence="6">Large ribosomal subunit protein mL43</fullName>
    </recommendedName>
</protein>
<dbReference type="EMBL" id="AFFK01018331">
    <property type="status" value="NOT_ANNOTATED_CDS"/>
    <property type="molecule type" value="Genomic_DNA"/>
</dbReference>
<dbReference type="GO" id="GO:0003735">
    <property type="term" value="F:structural constituent of ribosome"/>
    <property type="evidence" value="ECO:0007669"/>
    <property type="project" value="InterPro"/>
</dbReference>
<accession>T1IQI2</accession>
<dbReference type="Proteomes" id="UP000014500">
    <property type="component" value="Unassembled WGS sequence"/>
</dbReference>
<dbReference type="STRING" id="126957.T1IQI2"/>
<proteinExistence type="inferred from homology"/>
<dbReference type="GO" id="GO:0032543">
    <property type="term" value="P:mitochondrial translation"/>
    <property type="evidence" value="ECO:0007669"/>
    <property type="project" value="InterPro"/>
</dbReference>
<keyword evidence="3" id="KW-0689">Ribosomal protein</keyword>
<evidence type="ECO:0000256" key="4">
    <source>
        <dbReference type="ARBA" id="ARBA00023128"/>
    </source>
</evidence>
<comment type="similarity">
    <text evidence="2">Belongs to the mitochondrion-specific ribosomal protein mL43 family.</text>
</comment>
<dbReference type="PhylomeDB" id="T1IQI2"/>
<name>T1IQI2_STRMM</name>
<evidence type="ECO:0000256" key="5">
    <source>
        <dbReference type="ARBA" id="ARBA00023274"/>
    </source>
</evidence>
<evidence type="ECO:0000256" key="3">
    <source>
        <dbReference type="ARBA" id="ARBA00022980"/>
    </source>
</evidence>
<sequence>MKSNEAQREKMATSHILPKGYVKSALHNGVGRHVCQLQRITIKFCKSFGNSRGVREFIEQDLLDFAKSNPGIVVYVKPRRHRPPYLDAEYLHGQRNSISCHNFKREEIIKWIEYLKTSSGHPIERLLDMQHSNVPSIQGTWTPFTNFPTNWNVTSFPDEESSVFHSKEKSATEILLEMMKNNPNVFVANENTEKIA</sequence>
<dbReference type="SUPFAM" id="SSF52833">
    <property type="entry name" value="Thioredoxin-like"/>
    <property type="match status" value="1"/>
</dbReference>
<dbReference type="HOGENOM" id="CLU_117700_0_1_1"/>
<reference evidence="8" key="2">
    <citation type="submission" date="2015-02" db="UniProtKB">
        <authorList>
            <consortium name="EnsemblMetazoa"/>
        </authorList>
    </citation>
    <scope>IDENTIFICATION</scope>
</reference>
<evidence type="ECO:0000256" key="2">
    <source>
        <dbReference type="ARBA" id="ARBA00006073"/>
    </source>
</evidence>